<accession>A0ABR4GDC0</accession>
<evidence type="ECO:0000313" key="3">
    <source>
        <dbReference type="EMBL" id="KAL2796649.1"/>
    </source>
</evidence>
<dbReference type="Proteomes" id="UP001610563">
    <property type="component" value="Unassembled WGS sequence"/>
</dbReference>
<comment type="caution">
    <text evidence="3">The sequence shown here is derived from an EMBL/GenBank/DDBJ whole genome shotgun (WGS) entry which is preliminary data.</text>
</comment>
<dbReference type="PANTHER" id="PTHR10039">
    <property type="entry name" value="AMELOGENIN"/>
    <property type="match status" value="1"/>
</dbReference>
<keyword evidence="1" id="KW-0677">Repeat</keyword>
<dbReference type="EMBL" id="JBFTWV010000025">
    <property type="protein sequence ID" value="KAL2796649.1"/>
    <property type="molecule type" value="Genomic_DNA"/>
</dbReference>
<feature type="domain" description="Nephrocystin 3-like N-terminal" evidence="2">
    <location>
        <begin position="24"/>
        <end position="74"/>
    </location>
</feature>
<evidence type="ECO:0000313" key="4">
    <source>
        <dbReference type="Proteomes" id="UP001610563"/>
    </source>
</evidence>
<dbReference type="Pfam" id="PF24883">
    <property type="entry name" value="NPHP3_N"/>
    <property type="match status" value="1"/>
</dbReference>
<organism evidence="3 4">
    <name type="scientific">Aspergillus keveii</name>
    <dbReference type="NCBI Taxonomy" id="714993"/>
    <lineage>
        <taxon>Eukaryota</taxon>
        <taxon>Fungi</taxon>
        <taxon>Dikarya</taxon>
        <taxon>Ascomycota</taxon>
        <taxon>Pezizomycotina</taxon>
        <taxon>Eurotiomycetes</taxon>
        <taxon>Eurotiomycetidae</taxon>
        <taxon>Eurotiales</taxon>
        <taxon>Aspergillaceae</taxon>
        <taxon>Aspergillus</taxon>
        <taxon>Aspergillus subgen. Nidulantes</taxon>
    </lineage>
</organism>
<evidence type="ECO:0000259" key="2">
    <source>
        <dbReference type="Pfam" id="PF24883"/>
    </source>
</evidence>
<gene>
    <name evidence="3" type="ORF">BJX66DRAFT_134296</name>
</gene>
<name>A0ABR4GDC0_9EURO</name>
<reference evidence="3 4" key="1">
    <citation type="submission" date="2024-07" db="EMBL/GenBank/DDBJ databases">
        <title>Section-level genome sequencing and comparative genomics of Aspergillus sections Usti and Cavernicolus.</title>
        <authorList>
            <consortium name="Lawrence Berkeley National Laboratory"/>
            <person name="Nybo J.L."/>
            <person name="Vesth T.C."/>
            <person name="Theobald S."/>
            <person name="Frisvad J.C."/>
            <person name="Larsen T.O."/>
            <person name="Kjaerboelling I."/>
            <person name="Rothschild-Mancinelli K."/>
            <person name="Lyhne E.K."/>
            <person name="Kogle M.E."/>
            <person name="Barry K."/>
            <person name="Clum A."/>
            <person name="Na H."/>
            <person name="Ledsgaard L."/>
            <person name="Lin J."/>
            <person name="Lipzen A."/>
            <person name="Kuo A."/>
            <person name="Riley R."/>
            <person name="Mondo S."/>
            <person name="Labutti K."/>
            <person name="Haridas S."/>
            <person name="Pangalinan J."/>
            <person name="Salamov A.A."/>
            <person name="Simmons B.A."/>
            <person name="Magnuson J.K."/>
            <person name="Chen J."/>
            <person name="Drula E."/>
            <person name="Henrissat B."/>
            <person name="Wiebenga A."/>
            <person name="Lubbers R.J."/>
            <person name="Gomes A.C."/>
            <person name="Makela M.R."/>
            <person name="Stajich J."/>
            <person name="Grigoriev I.V."/>
            <person name="Mortensen U.H."/>
            <person name="De Vries R.P."/>
            <person name="Baker S.E."/>
            <person name="Andersen M.R."/>
        </authorList>
    </citation>
    <scope>NUCLEOTIDE SEQUENCE [LARGE SCALE GENOMIC DNA]</scope>
    <source>
        <strain evidence="3 4">CBS 209.92</strain>
    </source>
</reference>
<dbReference type="InterPro" id="IPR056884">
    <property type="entry name" value="NPHP3-like_N"/>
</dbReference>
<keyword evidence="4" id="KW-1185">Reference proteome</keyword>
<proteinExistence type="predicted"/>
<protein>
    <recommendedName>
        <fullName evidence="2">Nephrocystin 3-like N-terminal domain-containing protein</fullName>
    </recommendedName>
</protein>
<sequence length="175" mass="19905">MYEEQEVQGFAAERLTMDESQSLIIDLLALHPVATIIVDALDECDIGARGEILDVLTDILQHLSTLVKLFVSSRDDQDIVYQFKGYPYLELSSDKNSADIVHFVRSETDKLIARKLLLRSTSNKSDMRNAIVAKVSQDANGMQVHSTSSVTNPITLLTEAYFRFRWARPGYRFWM</sequence>
<evidence type="ECO:0000256" key="1">
    <source>
        <dbReference type="ARBA" id="ARBA00022737"/>
    </source>
</evidence>